<gene>
    <name evidence="2" type="ORF">PLEPLA_LOCUS24324</name>
</gene>
<comment type="caution">
    <text evidence="2">The sequence shown here is derived from an EMBL/GenBank/DDBJ whole genome shotgun (WGS) entry which is preliminary data.</text>
</comment>
<organism evidence="2 3">
    <name type="scientific">Pleuronectes platessa</name>
    <name type="common">European plaice</name>
    <dbReference type="NCBI Taxonomy" id="8262"/>
    <lineage>
        <taxon>Eukaryota</taxon>
        <taxon>Metazoa</taxon>
        <taxon>Chordata</taxon>
        <taxon>Craniata</taxon>
        <taxon>Vertebrata</taxon>
        <taxon>Euteleostomi</taxon>
        <taxon>Actinopterygii</taxon>
        <taxon>Neopterygii</taxon>
        <taxon>Teleostei</taxon>
        <taxon>Neoteleostei</taxon>
        <taxon>Acanthomorphata</taxon>
        <taxon>Carangaria</taxon>
        <taxon>Pleuronectiformes</taxon>
        <taxon>Pleuronectoidei</taxon>
        <taxon>Pleuronectidae</taxon>
        <taxon>Pleuronectes</taxon>
    </lineage>
</organism>
<name>A0A9N7UU20_PLEPL</name>
<evidence type="ECO:0000313" key="2">
    <source>
        <dbReference type="EMBL" id="CAB1436291.1"/>
    </source>
</evidence>
<protein>
    <submittedName>
        <fullName evidence="2">Uncharacterized protein</fullName>
    </submittedName>
</protein>
<proteinExistence type="predicted"/>
<feature type="region of interest" description="Disordered" evidence="1">
    <location>
        <begin position="111"/>
        <end position="136"/>
    </location>
</feature>
<dbReference type="AlphaFoldDB" id="A0A9N7UU20"/>
<evidence type="ECO:0000313" key="3">
    <source>
        <dbReference type="Proteomes" id="UP001153269"/>
    </source>
</evidence>
<evidence type="ECO:0000256" key="1">
    <source>
        <dbReference type="SAM" id="MobiDB-lite"/>
    </source>
</evidence>
<sequence>MTLEQPRSWSQFPMCVEPRKPSVGHELTVHSSSAADQMMRKIQPDQDVDRDDDLQLLRPASICVPPSRPFRYSIVVLSVSAGRPCSISPRWLHPPPLHFMAVFLPTYMHHHPPPPAPRPPRPSVPGSQLDRTHTGL</sequence>
<feature type="compositionally biased region" description="Pro residues" evidence="1">
    <location>
        <begin position="113"/>
        <end position="123"/>
    </location>
</feature>
<reference evidence="2" key="1">
    <citation type="submission" date="2020-03" db="EMBL/GenBank/DDBJ databases">
        <authorList>
            <person name="Weist P."/>
        </authorList>
    </citation>
    <scope>NUCLEOTIDE SEQUENCE</scope>
</reference>
<keyword evidence="3" id="KW-1185">Reference proteome</keyword>
<dbReference type="EMBL" id="CADEAL010001878">
    <property type="protein sequence ID" value="CAB1436291.1"/>
    <property type="molecule type" value="Genomic_DNA"/>
</dbReference>
<dbReference type="Proteomes" id="UP001153269">
    <property type="component" value="Unassembled WGS sequence"/>
</dbReference>
<accession>A0A9N7UU20</accession>